<feature type="domain" description="Sigma-54 factor interaction" evidence="6">
    <location>
        <begin position="189"/>
        <end position="418"/>
    </location>
</feature>
<evidence type="ECO:0000313" key="7">
    <source>
        <dbReference type="EMBL" id="ETI59817.1"/>
    </source>
</evidence>
<comment type="caution">
    <text evidence="7">The sequence shown here is derived from an EMBL/GenBank/DDBJ whole genome shotgun (WGS) entry which is preliminary data.</text>
</comment>
<dbReference type="InterPro" id="IPR025943">
    <property type="entry name" value="Sigma_54_int_dom_ATP-bd_2"/>
</dbReference>
<keyword evidence="3" id="KW-0805">Transcription regulation</keyword>
<dbReference type="Pfam" id="PF02954">
    <property type="entry name" value="HTH_8"/>
    <property type="match status" value="1"/>
</dbReference>
<dbReference type="PATRIC" id="fig|1208321.3.peg.2247"/>
<dbReference type="GO" id="GO:0005524">
    <property type="term" value="F:ATP binding"/>
    <property type="evidence" value="ECO:0007669"/>
    <property type="project" value="UniProtKB-KW"/>
</dbReference>
<dbReference type="SUPFAM" id="SSF46689">
    <property type="entry name" value="Homeodomain-like"/>
    <property type="match status" value="1"/>
</dbReference>
<dbReference type="Pfam" id="PF01590">
    <property type="entry name" value="GAF"/>
    <property type="match status" value="1"/>
</dbReference>
<dbReference type="NCBIfam" id="NF003451">
    <property type="entry name" value="PRK05022.1"/>
    <property type="match status" value="1"/>
</dbReference>
<keyword evidence="1" id="KW-0547">Nucleotide-binding</keyword>
<dbReference type="PROSITE" id="PS00688">
    <property type="entry name" value="SIGMA54_INTERACT_3"/>
    <property type="match status" value="1"/>
</dbReference>
<evidence type="ECO:0000256" key="1">
    <source>
        <dbReference type="ARBA" id="ARBA00022741"/>
    </source>
</evidence>
<dbReference type="FunFam" id="3.40.50.300:FF:000006">
    <property type="entry name" value="DNA-binding transcriptional regulator NtrC"/>
    <property type="match status" value="1"/>
</dbReference>
<dbReference type="eggNOG" id="COG3604">
    <property type="taxonomic scope" value="Bacteria"/>
</dbReference>
<dbReference type="Gene3D" id="1.10.10.60">
    <property type="entry name" value="Homeodomain-like"/>
    <property type="match status" value="1"/>
</dbReference>
<dbReference type="SMART" id="SM00382">
    <property type="entry name" value="AAA"/>
    <property type="match status" value="1"/>
</dbReference>
<dbReference type="Pfam" id="PF25601">
    <property type="entry name" value="AAA_lid_14"/>
    <property type="match status" value="1"/>
</dbReference>
<proteinExistence type="predicted"/>
<evidence type="ECO:0000256" key="2">
    <source>
        <dbReference type="ARBA" id="ARBA00022840"/>
    </source>
</evidence>
<evidence type="ECO:0000313" key="8">
    <source>
        <dbReference type="Proteomes" id="UP000018857"/>
    </source>
</evidence>
<dbReference type="Gene3D" id="1.10.8.60">
    <property type="match status" value="1"/>
</dbReference>
<dbReference type="Proteomes" id="UP000018857">
    <property type="component" value="Unassembled WGS sequence"/>
</dbReference>
<evidence type="ECO:0000256" key="3">
    <source>
        <dbReference type="ARBA" id="ARBA00023015"/>
    </source>
</evidence>
<dbReference type="InterPro" id="IPR002197">
    <property type="entry name" value="HTH_Fis"/>
</dbReference>
<gene>
    <name evidence="7" type="ORF">D104_11290</name>
</gene>
<evidence type="ECO:0000256" key="5">
    <source>
        <dbReference type="ARBA" id="ARBA00023163"/>
    </source>
</evidence>
<protein>
    <submittedName>
        <fullName evidence="7">Transcriptional regulator</fullName>
    </submittedName>
</protein>
<dbReference type="InterPro" id="IPR058031">
    <property type="entry name" value="AAA_lid_NorR"/>
</dbReference>
<dbReference type="InterPro" id="IPR003593">
    <property type="entry name" value="AAA+_ATPase"/>
</dbReference>
<keyword evidence="8" id="KW-1185">Reference proteome</keyword>
<keyword evidence="2" id="KW-0067">ATP-binding</keyword>
<dbReference type="InterPro" id="IPR009057">
    <property type="entry name" value="Homeodomain-like_sf"/>
</dbReference>
<dbReference type="PROSITE" id="PS00675">
    <property type="entry name" value="SIGMA54_INTERACT_1"/>
    <property type="match status" value="1"/>
</dbReference>
<dbReference type="SMART" id="SM00065">
    <property type="entry name" value="GAF"/>
    <property type="match status" value="1"/>
</dbReference>
<dbReference type="PANTHER" id="PTHR32071">
    <property type="entry name" value="TRANSCRIPTIONAL REGULATORY PROTEIN"/>
    <property type="match status" value="1"/>
</dbReference>
<dbReference type="SUPFAM" id="SSF55781">
    <property type="entry name" value="GAF domain-like"/>
    <property type="match status" value="1"/>
</dbReference>
<dbReference type="PROSITE" id="PS50045">
    <property type="entry name" value="SIGMA54_INTERACT_4"/>
    <property type="match status" value="1"/>
</dbReference>
<sequence>MNQVSNNALLSFALDLASAVTQPNRFEQLVFAVRATINCDAVVLLVHNHGVLTPIAQRGLSEDLMGRRFTIAEHPRLNAICGGHYPVRFAADSPLPDPYDGMVLGHDEHLTVHSCMGVPFYLEGKLIGAVTLDSISPGVFDDIDARALEIIGTMAAMTLNTAMLMEQLENKSQHAQHVLKVMSEKSAEMIGQSKAIQDLKQSIQLVAPSDFAILIEGETGVGKELVARALHEHSSRSDAPMVYVNCAAIPLHLIESELFGHVKGAFTGADRDRDGKFLLADGGTLLLDEIGELPLEVQGTLLRAIQNQEIQAVGKDQVRKVDVRIIAATNRHLATEVAENRFRADLFHRLSVFPIQVPALRDRQGDIPLLAGFFAERFRRKLGLQQLTLSPSAIQMLEAYRWPGNVRELEHVISRAALFSKADHPTGITVISPTHLTGLQIDNEIKEKIQNADVLQPRLDKQETIDLRLETEAYQRDIIRKALETNEGNWTKAAQQLSMDRANLARLAKRLGIVVAKEIRA</sequence>
<dbReference type="RefSeq" id="WP_024024343.1">
    <property type="nucleotide sequence ID" value="NZ_AYOZ01000023.1"/>
</dbReference>
<dbReference type="Gene3D" id="3.30.450.40">
    <property type="match status" value="1"/>
</dbReference>
<evidence type="ECO:0000256" key="4">
    <source>
        <dbReference type="ARBA" id="ARBA00023125"/>
    </source>
</evidence>
<keyword evidence="4" id="KW-0238">DNA-binding</keyword>
<dbReference type="SUPFAM" id="SSF52540">
    <property type="entry name" value="P-loop containing nucleoside triphosphate hydrolases"/>
    <property type="match status" value="1"/>
</dbReference>
<dbReference type="Pfam" id="PF00158">
    <property type="entry name" value="Sigma54_activat"/>
    <property type="match status" value="1"/>
</dbReference>
<dbReference type="STRING" id="1208321.D104_11290"/>
<dbReference type="PANTHER" id="PTHR32071:SF35">
    <property type="entry name" value="ANAEROBIC NITRIC OXIDE REDUCTASE TRANSCRIPTION REGULATOR NORR"/>
    <property type="match status" value="1"/>
</dbReference>
<dbReference type="InterPro" id="IPR003018">
    <property type="entry name" value="GAF"/>
</dbReference>
<dbReference type="AlphaFoldDB" id="W1RS74"/>
<organism evidence="7 8">
    <name type="scientific">Marinomonas profundimaris</name>
    <dbReference type="NCBI Taxonomy" id="1208321"/>
    <lineage>
        <taxon>Bacteria</taxon>
        <taxon>Pseudomonadati</taxon>
        <taxon>Pseudomonadota</taxon>
        <taxon>Gammaproteobacteria</taxon>
        <taxon>Oceanospirillales</taxon>
        <taxon>Oceanospirillaceae</taxon>
        <taxon>Marinomonas</taxon>
    </lineage>
</organism>
<dbReference type="EMBL" id="AYOZ01000023">
    <property type="protein sequence ID" value="ETI59817.1"/>
    <property type="molecule type" value="Genomic_DNA"/>
</dbReference>
<dbReference type="GO" id="GO:0006355">
    <property type="term" value="P:regulation of DNA-templated transcription"/>
    <property type="evidence" value="ECO:0007669"/>
    <property type="project" value="InterPro"/>
</dbReference>
<dbReference type="InterPro" id="IPR027417">
    <property type="entry name" value="P-loop_NTPase"/>
</dbReference>
<keyword evidence="5" id="KW-0804">Transcription</keyword>
<reference evidence="7 8" key="1">
    <citation type="journal article" date="2014" name="Genome Announc.">
        <title>Draft Genome Sequence of Marinomonas sp. Strain D104, a Polycyclic Aromatic Hydrocarbon-Degrading Bacterium from the Deep-Sea Sediment of the Arctic Ocean.</title>
        <authorList>
            <person name="Dong C."/>
            <person name="Bai X."/>
            <person name="Lai Q."/>
            <person name="Xie Y."/>
            <person name="Chen X."/>
            <person name="Shao Z."/>
        </authorList>
    </citation>
    <scope>NUCLEOTIDE SEQUENCE [LARGE SCALE GENOMIC DNA]</scope>
    <source>
        <strain evidence="7 8">D104</strain>
    </source>
</reference>
<evidence type="ECO:0000259" key="6">
    <source>
        <dbReference type="PROSITE" id="PS50045"/>
    </source>
</evidence>
<dbReference type="PROSITE" id="PS00676">
    <property type="entry name" value="SIGMA54_INTERACT_2"/>
    <property type="match status" value="1"/>
</dbReference>
<dbReference type="GO" id="GO:0043565">
    <property type="term" value="F:sequence-specific DNA binding"/>
    <property type="evidence" value="ECO:0007669"/>
    <property type="project" value="InterPro"/>
</dbReference>
<dbReference type="InterPro" id="IPR025944">
    <property type="entry name" value="Sigma_54_int_dom_CS"/>
</dbReference>
<accession>W1RS74</accession>
<dbReference type="CDD" id="cd00009">
    <property type="entry name" value="AAA"/>
    <property type="match status" value="1"/>
</dbReference>
<name>W1RS74_9GAMM</name>
<dbReference type="Gene3D" id="3.40.50.300">
    <property type="entry name" value="P-loop containing nucleotide triphosphate hydrolases"/>
    <property type="match status" value="1"/>
</dbReference>
<dbReference type="PRINTS" id="PR01590">
    <property type="entry name" value="HTHFIS"/>
</dbReference>
<dbReference type="InterPro" id="IPR002078">
    <property type="entry name" value="Sigma_54_int"/>
</dbReference>
<dbReference type="InterPro" id="IPR029016">
    <property type="entry name" value="GAF-like_dom_sf"/>
</dbReference>
<dbReference type="InterPro" id="IPR025662">
    <property type="entry name" value="Sigma_54_int_dom_ATP-bd_1"/>
</dbReference>